<dbReference type="InterPro" id="IPR050563">
    <property type="entry name" value="4-hydroxybenzoyl-CoA_TE"/>
</dbReference>
<keyword evidence="2" id="KW-0378">Hydrolase</keyword>
<reference evidence="1 4" key="2">
    <citation type="submission" date="2016-01" db="EMBL/GenBank/DDBJ databases">
        <authorList>
            <person name="Varghese N."/>
        </authorList>
    </citation>
    <scope>NUCLEOTIDE SEQUENCE [LARGE SCALE GENOMIC DNA]</scope>
    <source>
        <strain evidence="1 4">HL-91</strain>
    </source>
</reference>
<dbReference type="SUPFAM" id="SSF54637">
    <property type="entry name" value="Thioesterase/thiol ester dehydrase-isomerase"/>
    <property type="match status" value="1"/>
</dbReference>
<dbReference type="Pfam" id="PF13279">
    <property type="entry name" value="4HBT_2"/>
    <property type="match status" value="1"/>
</dbReference>
<reference evidence="2 3" key="1">
    <citation type="submission" date="2015-09" db="EMBL/GenBank/DDBJ databases">
        <title>Identification and resolution of microdiversity through metagenomic sequencing of parallel consortia.</title>
        <authorList>
            <person name="Nelson W.C."/>
            <person name="Romine M.F."/>
            <person name="Lindemann S.R."/>
        </authorList>
    </citation>
    <scope>NUCLEOTIDE SEQUENCE [LARGE SCALE GENOMIC DNA]</scope>
    <source>
        <strain evidence="2">HL-91</strain>
    </source>
</reference>
<keyword evidence="4" id="KW-1185">Reference proteome</keyword>
<dbReference type="Gene3D" id="3.10.129.10">
    <property type="entry name" value="Hotdog Thioesterase"/>
    <property type="match status" value="1"/>
</dbReference>
<name>A0A0P7YSR7_9RHOB</name>
<proteinExistence type="predicted"/>
<dbReference type="CDD" id="cd00586">
    <property type="entry name" value="4HBT"/>
    <property type="match status" value="1"/>
</dbReference>
<evidence type="ECO:0000313" key="3">
    <source>
        <dbReference type="Proteomes" id="UP000050413"/>
    </source>
</evidence>
<gene>
    <name evidence="2" type="primary">ybgC-2</name>
    <name evidence="1" type="ORF">Ga0058931_0326</name>
    <name evidence="2" type="ORF">HLUCCA05_08685</name>
</gene>
<evidence type="ECO:0000313" key="4">
    <source>
        <dbReference type="Proteomes" id="UP000182045"/>
    </source>
</evidence>
<dbReference type="GO" id="GO:0047617">
    <property type="term" value="F:fatty acyl-CoA hydrolase activity"/>
    <property type="evidence" value="ECO:0007669"/>
    <property type="project" value="TreeGrafter"/>
</dbReference>
<evidence type="ECO:0000313" key="2">
    <source>
        <dbReference type="EMBL" id="KPP92347.1"/>
    </source>
</evidence>
<sequence length="137" mass="15452">MAPELLRGVIHPWHHDHFGHMNVRHYAPFFDDACYHMWTRLGLAYRDMLAEHGVHTVTAQACTRFVAELQAGDLIVITGVVTKIGTKSCTFLFEMRHADTGALHATYEVVEVFFDPATRGSTAMPDTVRRKLETALV</sequence>
<dbReference type="PANTHER" id="PTHR31793:SF2">
    <property type="entry name" value="BLR1345 PROTEIN"/>
    <property type="match status" value="1"/>
</dbReference>
<accession>A0A0P7YSR7</accession>
<dbReference type="Proteomes" id="UP000182045">
    <property type="component" value="Unassembled WGS sequence"/>
</dbReference>
<dbReference type="Proteomes" id="UP000050413">
    <property type="component" value="Unassembled WGS sequence"/>
</dbReference>
<evidence type="ECO:0000313" key="1">
    <source>
        <dbReference type="EMBL" id="CUX79642.1"/>
    </source>
</evidence>
<comment type="caution">
    <text evidence="2">The sequence shown here is derived from an EMBL/GenBank/DDBJ whole genome shotgun (WGS) entry which is preliminary data.</text>
</comment>
<dbReference type="EC" id="3.1.2.-" evidence="2"/>
<dbReference type="EMBL" id="LJSG01000012">
    <property type="protein sequence ID" value="KPP92347.1"/>
    <property type="molecule type" value="Genomic_DNA"/>
</dbReference>
<dbReference type="EMBL" id="FBYC01000001">
    <property type="protein sequence ID" value="CUX79642.1"/>
    <property type="molecule type" value="Genomic_DNA"/>
</dbReference>
<dbReference type="AlphaFoldDB" id="A0A0P7YSR7"/>
<dbReference type="InterPro" id="IPR029069">
    <property type="entry name" value="HotDog_dom_sf"/>
</dbReference>
<dbReference type="PANTHER" id="PTHR31793">
    <property type="entry name" value="4-HYDROXYBENZOYL-COA THIOESTERASE FAMILY MEMBER"/>
    <property type="match status" value="1"/>
</dbReference>
<dbReference type="STRING" id="1666912.Ga0058931_0326"/>
<protein>
    <submittedName>
        <fullName evidence="1">(3S)-malyl-CoA thioesterase</fullName>
    </submittedName>
    <submittedName>
        <fullName evidence="2">Acyl-CoA thioester hydrolase</fullName>
        <ecNumber evidence="2">3.1.2.-</ecNumber>
    </submittedName>
</protein>
<organism evidence="2 3">
    <name type="scientific">Roseibaca calidilacus</name>
    <dbReference type="NCBI Taxonomy" id="1666912"/>
    <lineage>
        <taxon>Bacteria</taxon>
        <taxon>Pseudomonadati</taxon>
        <taxon>Pseudomonadota</taxon>
        <taxon>Alphaproteobacteria</taxon>
        <taxon>Rhodobacterales</taxon>
        <taxon>Paracoccaceae</taxon>
        <taxon>Roseinatronobacter</taxon>
    </lineage>
</organism>